<accession>A0AAN6TG53</accession>
<proteinExistence type="predicted"/>
<evidence type="ECO:0000256" key="1">
    <source>
        <dbReference type="SAM" id="MobiDB-lite"/>
    </source>
</evidence>
<organism evidence="2 3">
    <name type="scientific">Canariomyces notabilis</name>
    <dbReference type="NCBI Taxonomy" id="2074819"/>
    <lineage>
        <taxon>Eukaryota</taxon>
        <taxon>Fungi</taxon>
        <taxon>Dikarya</taxon>
        <taxon>Ascomycota</taxon>
        <taxon>Pezizomycotina</taxon>
        <taxon>Sordariomycetes</taxon>
        <taxon>Sordariomycetidae</taxon>
        <taxon>Sordariales</taxon>
        <taxon>Chaetomiaceae</taxon>
        <taxon>Canariomyces</taxon>
    </lineage>
</organism>
<evidence type="ECO:0000313" key="3">
    <source>
        <dbReference type="Proteomes" id="UP001302812"/>
    </source>
</evidence>
<reference evidence="2" key="1">
    <citation type="journal article" date="2023" name="Mol. Phylogenet. Evol.">
        <title>Genome-scale phylogeny and comparative genomics of the fungal order Sordariales.</title>
        <authorList>
            <person name="Hensen N."/>
            <person name="Bonometti L."/>
            <person name="Westerberg I."/>
            <person name="Brannstrom I.O."/>
            <person name="Guillou S."/>
            <person name="Cros-Aarteil S."/>
            <person name="Calhoun S."/>
            <person name="Haridas S."/>
            <person name="Kuo A."/>
            <person name="Mondo S."/>
            <person name="Pangilinan J."/>
            <person name="Riley R."/>
            <person name="LaButti K."/>
            <person name="Andreopoulos B."/>
            <person name="Lipzen A."/>
            <person name="Chen C."/>
            <person name="Yan M."/>
            <person name="Daum C."/>
            <person name="Ng V."/>
            <person name="Clum A."/>
            <person name="Steindorff A."/>
            <person name="Ohm R.A."/>
            <person name="Martin F."/>
            <person name="Silar P."/>
            <person name="Natvig D.O."/>
            <person name="Lalanne C."/>
            <person name="Gautier V."/>
            <person name="Ament-Velasquez S.L."/>
            <person name="Kruys A."/>
            <person name="Hutchinson M.I."/>
            <person name="Powell A.J."/>
            <person name="Barry K."/>
            <person name="Miller A.N."/>
            <person name="Grigoriev I.V."/>
            <person name="Debuchy R."/>
            <person name="Gladieux P."/>
            <person name="Hiltunen Thoren M."/>
            <person name="Johannesson H."/>
        </authorList>
    </citation>
    <scope>NUCLEOTIDE SEQUENCE</scope>
    <source>
        <strain evidence="2">CBS 508.74</strain>
    </source>
</reference>
<protein>
    <submittedName>
        <fullName evidence="2">Uncharacterized protein</fullName>
    </submittedName>
</protein>
<feature type="region of interest" description="Disordered" evidence="1">
    <location>
        <begin position="1"/>
        <end position="55"/>
    </location>
</feature>
<sequence>MDNTDSPLLLLSLNLSDSEPDEASGPSASTSTADNNHPDHQQQNQPTRAERTALSDEDFRALKQSYRPKLENGNIHATIQLPLSSAEPLLPKPEAQELLHAVEELYFFRRYREAAAFVRDVLRDGEARVDEETKRLLRYYEGRCLARLGELDGQPVG</sequence>
<dbReference type="AlphaFoldDB" id="A0AAN6TG53"/>
<dbReference type="GeneID" id="89941760"/>
<gene>
    <name evidence="2" type="ORF">N656DRAFT_797417</name>
</gene>
<evidence type="ECO:0000313" key="2">
    <source>
        <dbReference type="EMBL" id="KAK4113551.1"/>
    </source>
</evidence>
<dbReference type="Proteomes" id="UP001302812">
    <property type="component" value="Unassembled WGS sequence"/>
</dbReference>
<comment type="caution">
    <text evidence="2">The sequence shown here is derived from an EMBL/GenBank/DDBJ whole genome shotgun (WGS) entry which is preliminary data.</text>
</comment>
<dbReference type="RefSeq" id="XP_064671121.1">
    <property type="nucleotide sequence ID" value="XM_064817635.1"/>
</dbReference>
<reference evidence="2" key="2">
    <citation type="submission" date="2023-05" db="EMBL/GenBank/DDBJ databases">
        <authorList>
            <consortium name="Lawrence Berkeley National Laboratory"/>
            <person name="Steindorff A."/>
            <person name="Hensen N."/>
            <person name="Bonometti L."/>
            <person name="Westerberg I."/>
            <person name="Brannstrom I.O."/>
            <person name="Guillou S."/>
            <person name="Cros-Aarteil S."/>
            <person name="Calhoun S."/>
            <person name="Haridas S."/>
            <person name="Kuo A."/>
            <person name="Mondo S."/>
            <person name="Pangilinan J."/>
            <person name="Riley R."/>
            <person name="Labutti K."/>
            <person name="Andreopoulos B."/>
            <person name="Lipzen A."/>
            <person name="Chen C."/>
            <person name="Yanf M."/>
            <person name="Daum C."/>
            <person name="Ng V."/>
            <person name="Clum A."/>
            <person name="Ohm R."/>
            <person name="Martin F."/>
            <person name="Silar P."/>
            <person name="Natvig D."/>
            <person name="Lalanne C."/>
            <person name="Gautier V."/>
            <person name="Ament-Velasquez S.L."/>
            <person name="Kruys A."/>
            <person name="Hutchinson M.I."/>
            <person name="Powell A.J."/>
            <person name="Barry K."/>
            <person name="Miller A.N."/>
            <person name="Grigoriev I.V."/>
            <person name="Debuchy R."/>
            <person name="Gladieux P."/>
            <person name="Thoren M.H."/>
            <person name="Johannesson H."/>
        </authorList>
    </citation>
    <scope>NUCLEOTIDE SEQUENCE</scope>
    <source>
        <strain evidence="2">CBS 508.74</strain>
    </source>
</reference>
<name>A0AAN6TG53_9PEZI</name>
<dbReference type="EMBL" id="MU853339">
    <property type="protein sequence ID" value="KAK4113551.1"/>
    <property type="molecule type" value="Genomic_DNA"/>
</dbReference>
<keyword evidence="3" id="KW-1185">Reference proteome</keyword>
<feature type="compositionally biased region" description="Low complexity" evidence="1">
    <location>
        <begin position="1"/>
        <end position="17"/>
    </location>
</feature>